<feature type="domain" description="Carboxylesterase type B" evidence="4">
    <location>
        <begin position="766"/>
        <end position="1320"/>
    </location>
</feature>
<evidence type="ECO:0000313" key="6">
    <source>
        <dbReference type="WBParaSite" id="TCONS_00003871.p1"/>
    </source>
</evidence>
<dbReference type="Gene3D" id="3.30.420.40">
    <property type="match status" value="2"/>
</dbReference>
<dbReference type="PANTHER" id="PTHR44590">
    <property type="entry name" value="CARBOXYLIC ESTER HYDROLASE-RELATED"/>
    <property type="match status" value="1"/>
</dbReference>
<dbReference type="InterPro" id="IPR019819">
    <property type="entry name" value="Carboxylesterase_B_CS"/>
</dbReference>
<dbReference type="Pfam" id="PF04502">
    <property type="entry name" value="Saf4_Yju2"/>
    <property type="match status" value="1"/>
</dbReference>
<protein>
    <submittedName>
        <fullName evidence="6">Coiled-coil domain-containing protein 130 homolog</fullName>
    </submittedName>
</protein>
<dbReference type="Pfam" id="PF00012">
    <property type="entry name" value="HSP70"/>
    <property type="match status" value="1"/>
</dbReference>
<dbReference type="GO" id="GO:0005524">
    <property type="term" value="F:ATP binding"/>
    <property type="evidence" value="ECO:0007669"/>
    <property type="project" value="UniProtKB-KW"/>
</dbReference>
<dbReference type="InterPro" id="IPR007590">
    <property type="entry name" value="Saf4/Yju2"/>
</dbReference>
<dbReference type="SUPFAM" id="SSF53474">
    <property type="entry name" value="alpha/beta-Hydrolases"/>
    <property type="match status" value="1"/>
</dbReference>
<dbReference type="PANTHER" id="PTHR44590:SF3">
    <property type="entry name" value="CARBOXYLESTERASE TYPE B DOMAIN-CONTAINING PROTEIN"/>
    <property type="match status" value="1"/>
</dbReference>
<dbReference type="InterPro" id="IPR002018">
    <property type="entry name" value="CarbesteraseB"/>
</dbReference>
<dbReference type="SUPFAM" id="SSF53067">
    <property type="entry name" value="Actin-like ATPase domain"/>
    <property type="match status" value="2"/>
</dbReference>
<keyword evidence="2" id="KW-0547">Nucleotide-binding</keyword>
<proteinExistence type="inferred from homology"/>
<name>A0AAF5CZ19_STRER</name>
<evidence type="ECO:0000313" key="5">
    <source>
        <dbReference type="Proteomes" id="UP000035681"/>
    </source>
</evidence>
<reference evidence="6" key="1">
    <citation type="submission" date="2024-02" db="UniProtKB">
        <authorList>
            <consortium name="WormBaseParasite"/>
        </authorList>
    </citation>
    <scope>IDENTIFICATION</scope>
</reference>
<evidence type="ECO:0000256" key="3">
    <source>
        <dbReference type="ARBA" id="ARBA00022840"/>
    </source>
</evidence>
<dbReference type="PROSITE" id="PS00297">
    <property type="entry name" value="HSP70_1"/>
    <property type="match status" value="1"/>
</dbReference>
<sequence>MGERKGQNKYYPPDFDYKKHKTLNSYHGTTALRDRGKKMSQGIIIIRFEMPYNIWCTGCDSHVGMGVRFNAEKRKVGNYYSTPIYEFDMKCMYCDGHYVIRTDPKNFDYEIISGARRQHLRRKICKDEIEEETGDTIDKTDDLSNDKMKKLNHLQDDLIKSKKITKDVVTLEQYNERMKDDYGANSLARDLLRKQKNDIRKIIQNEEGFKHSLGLSHITLLPEKEIDTVKANSLVKTQCLANALATTSAFSKNESLINKLKRKSNDNYDFSLKKKPSESTKFIQLKKKEVKKEKDDNTNSKNIPLVEYSSDLYNLYAKEIANLFINKMSGNSTTYIVIGIASLVLLGYWYQKVGLKPPKPRIVGIDLGTTYSSIGVYHAVSGNTTIFSDKLGSKTIPSVISFYDNVIVGKDAVKLADIYPKRTIYDAKRFMGKTFDKNDPEFQKDLKRYPFDIKLDDEGKAYFQIVLKDTIKILYPEDVGSYIIKYLKSFAEFNLSINIDMCVISVPAEFDEYQRNATIKAANLSSLEARRVVTEPTAASLAYGLNKKKGVEYIVVFDLGGGTLDVSIIWMQGSVFVTMAMAGNNRLGGQDFNDNIQKFILEEIKKENNGVSLTDKEDIQHLRLAIEQAKISLTDNMETELKIEFKKAKPFKYILTRKKFEELNKLLFESVTEPIEAALEDADLRAEDIDEIVLVGGSTRIPKIRQIVHNYFKKKPNFGIDPDLAVVTGASIQAGVIGGGWPLQVTAIEMPPTARKRHIYTKHNEELRAKCGKISGKYYTTSDGFVSNIFLGIPYAEPPIEEYRFQKPRELKSWNNIYKAHSLKARCIQHDTFLETIQNYGSKKSEDCLYLNIFTPNFEPSYDNSKRNIFYPVFFFIHSGEYTSGSSNQFDYRNIVDSLIRHNIIVITMNYRLGFLGHFHTGDETCQSNLALWDLHAALRWVKNNIDAFGGNKDNITVGGDTSGAVYADLLSLSPITRDLFQRTIIIGGAATISWALCNSDSLIELCRNKAIELGYKRKTNLINDSWTRNDNEDMIKYLKSLPSEVFAISPSKYASYIWDNSSKIGPVIDGEFLPCSIKQLRAECKPKPVIIGYNQHEELLLSLLPGVYDIETLIDNVTKSFKKYCATRGTIITYDQSKSIIFDNNTDDIKNNKKLYKEYILKSLRDFTKVSYIIEYCIQLLESNCFYNETSSDDTFSEKRKNYNTGPVYIYRFDHFNLNKFFNKNQNLSQIKISNISEIDYLIKYNKNIFERKSLNNKIIKYMFVRWITNFIKNGNPNDENTILCYNTYWKPITITSTEMCLRYLKISVNPKMESKICNEKFFKKAMIFNLLRNINITYNNESSSKTLASESVGDTIEFKSLDKTVSI</sequence>
<dbReference type="Proteomes" id="UP000035681">
    <property type="component" value="Unplaced"/>
</dbReference>
<dbReference type="FunFam" id="3.90.640.10:FF:000003">
    <property type="entry name" value="Molecular chaperone DnaK"/>
    <property type="match status" value="1"/>
</dbReference>
<dbReference type="PROSITE" id="PS00941">
    <property type="entry name" value="CARBOXYLESTERASE_B_2"/>
    <property type="match status" value="1"/>
</dbReference>
<comment type="similarity">
    <text evidence="1">Belongs to the heat shock protein 70 family.</text>
</comment>
<dbReference type="InterPro" id="IPR029058">
    <property type="entry name" value="AB_hydrolase_fold"/>
</dbReference>
<dbReference type="Pfam" id="PF00135">
    <property type="entry name" value="COesterase"/>
    <property type="match status" value="1"/>
</dbReference>
<dbReference type="Gene3D" id="3.90.640.10">
    <property type="entry name" value="Actin, Chain A, domain 4"/>
    <property type="match status" value="1"/>
</dbReference>
<dbReference type="GO" id="GO:0000398">
    <property type="term" value="P:mRNA splicing, via spliceosome"/>
    <property type="evidence" value="ECO:0007669"/>
    <property type="project" value="InterPro"/>
</dbReference>
<dbReference type="WBParaSite" id="TCONS_00003871.p1">
    <property type="protein sequence ID" value="TCONS_00003871.p1"/>
    <property type="gene ID" value="XLOC_000562"/>
</dbReference>
<dbReference type="GO" id="GO:0006950">
    <property type="term" value="P:response to stress"/>
    <property type="evidence" value="ECO:0007669"/>
    <property type="project" value="UniProtKB-ARBA"/>
</dbReference>
<keyword evidence="3" id="KW-0067">ATP-binding</keyword>
<dbReference type="AlphaFoldDB" id="A0AAF5CZ19"/>
<evidence type="ECO:0000259" key="4">
    <source>
        <dbReference type="Pfam" id="PF00135"/>
    </source>
</evidence>
<keyword evidence="5" id="KW-1185">Reference proteome</keyword>
<organism evidence="5 6">
    <name type="scientific">Strongyloides stercoralis</name>
    <name type="common">Threadworm</name>
    <dbReference type="NCBI Taxonomy" id="6248"/>
    <lineage>
        <taxon>Eukaryota</taxon>
        <taxon>Metazoa</taxon>
        <taxon>Ecdysozoa</taxon>
        <taxon>Nematoda</taxon>
        <taxon>Chromadorea</taxon>
        <taxon>Rhabditida</taxon>
        <taxon>Tylenchina</taxon>
        <taxon>Panagrolaimomorpha</taxon>
        <taxon>Strongyloidoidea</taxon>
        <taxon>Strongyloididae</taxon>
        <taxon>Strongyloides</taxon>
    </lineage>
</organism>
<dbReference type="Gene3D" id="3.40.50.1820">
    <property type="entry name" value="alpha/beta hydrolase"/>
    <property type="match status" value="1"/>
</dbReference>
<evidence type="ECO:0000256" key="1">
    <source>
        <dbReference type="ARBA" id="ARBA00007381"/>
    </source>
</evidence>
<dbReference type="InterPro" id="IPR043129">
    <property type="entry name" value="ATPase_NBD"/>
</dbReference>
<dbReference type="InterPro" id="IPR018181">
    <property type="entry name" value="Heat_shock_70_CS"/>
</dbReference>
<accession>A0AAF5CZ19</accession>
<dbReference type="PROSITE" id="PS01036">
    <property type="entry name" value="HSP70_3"/>
    <property type="match status" value="1"/>
</dbReference>
<dbReference type="PRINTS" id="PR00301">
    <property type="entry name" value="HEATSHOCK70"/>
</dbReference>
<evidence type="ECO:0000256" key="2">
    <source>
        <dbReference type="ARBA" id="ARBA00022741"/>
    </source>
</evidence>
<dbReference type="PROSITE" id="PS00329">
    <property type="entry name" value="HSP70_2"/>
    <property type="match status" value="1"/>
</dbReference>
<dbReference type="InterPro" id="IPR013126">
    <property type="entry name" value="Hsp_70_fam"/>
</dbReference>
<dbReference type="GO" id="GO:0140662">
    <property type="term" value="F:ATP-dependent protein folding chaperone"/>
    <property type="evidence" value="ECO:0007669"/>
    <property type="project" value="InterPro"/>
</dbReference>